<evidence type="ECO:0000313" key="1">
    <source>
        <dbReference type="EMBL" id="QHT03470.1"/>
    </source>
</evidence>
<name>A0A6C0CHW8_9ZZZZ</name>
<dbReference type="EMBL" id="MN739412">
    <property type="protein sequence ID" value="QHT03470.1"/>
    <property type="molecule type" value="Genomic_DNA"/>
</dbReference>
<proteinExistence type="predicted"/>
<protein>
    <submittedName>
        <fullName evidence="1">Uncharacterized protein</fullName>
    </submittedName>
</protein>
<organism evidence="1">
    <name type="scientific">viral metagenome</name>
    <dbReference type="NCBI Taxonomy" id="1070528"/>
    <lineage>
        <taxon>unclassified sequences</taxon>
        <taxon>metagenomes</taxon>
        <taxon>organismal metagenomes</taxon>
    </lineage>
</organism>
<sequence>MMRFRDEKFRQEARAILTTDMVQRRERKWPLREVPILAGPWAIHMFEFHALLFLLSKYRGKLTLCGGLPSLFVVQNVSAGSGVMDADLFFHNVTIEEANKILEDCVATIVATETKIERQSVRIERRQHITNVVVHSGIQAEPVYGSQCTRVYQFIHRIYPSLDAILGGFDIPLCMFAYDGTTVWGTDIACWSLKNLCIIVDTTRRSTSYEHRIIKYSRRFGADVFFPGLSPIDFTEPSQIREKIENLALKLHQMIAESSFRLVDDRHGYPVHAQHWFESHLMEMNPGKKFDVMMVKEDGKVRQLYKPLNDETRRLTNIKKYSDYSDCQIWARRIPKANATMLRCNNFEGVIVFMQYQTDPHVSEKEAREDFRRMVAKPVVIVKPLKALNINIYDPKTVQNIKWLGVFQKRGNDICSQRSKPRVHSQESFAATEELRKEINQYVEEEAIRMQNVLTGISWIVTNPGRQWTSSCNPIFEDPRQFYGPNYVPFLVGIPPEVEFVLRLGKRDAKSAFYHIPRDVFNIILRFVVRQYCYEEYEQVVNAQKLIGIIRKETPGLTQSAKETIFKIFDLVKKRRDNI</sequence>
<reference evidence="1" key="1">
    <citation type="journal article" date="2020" name="Nature">
        <title>Giant virus diversity and host interactions through global metagenomics.</title>
        <authorList>
            <person name="Schulz F."/>
            <person name="Roux S."/>
            <person name="Paez-Espino D."/>
            <person name="Jungbluth S."/>
            <person name="Walsh D.A."/>
            <person name="Denef V.J."/>
            <person name="McMahon K.D."/>
            <person name="Konstantinidis K.T."/>
            <person name="Eloe-Fadrosh E.A."/>
            <person name="Kyrpides N.C."/>
            <person name="Woyke T."/>
        </authorList>
    </citation>
    <scope>NUCLEOTIDE SEQUENCE</scope>
    <source>
        <strain evidence="1">GVMAG-M-3300021079-18</strain>
    </source>
</reference>
<dbReference type="AlphaFoldDB" id="A0A6C0CHW8"/>
<accession>A0A6C0CHW8</accession>